<proteinExistence type="predicted"/>
<dbReference type="PROSITE" id="PS51257">
    <property type="entry name" value="PROKAR_LIPOPROTEIN"/>
    <property type="match status" value="1"/>
</dbReference>
<dbReference type="RefSeq" id="WP_058258083.1">
    <property type="nucleotide sequence ID" value="NZ_DUPS01000067.1"/>
</dbReference>
<feature type="chain" id="PRO_5005509254" description="Secreted protein" evidence="1">
    <location>
        <begin position="22"/>
        <end position="165"/>
    </location>
</feature>
<dbReference type="OrthoDB" id="1853584at2"/>
<gene>
    <name evidence="2" type="ORF">SD1D_1196</name>
</gene>
<evidence type="ECO:0000313" key="3">
    <source>
        <dbReference type="Proteomes" id="UP000196053"/>
    </source>
</evidence>
<dbReference type="EMBL" id="LN879430">
    <property type="protein sequence ID" value="CUH92742.1"/>
    <property type="molecule type" value="Genomic_DNA"/>
</dbReference>
<keyword evidence="3" id="KW-1185">Reference proteome</keyword>
<evidence type="ECO:0008006" key="4">
    <source>
        <dbReference type="Google" id="ProtNLM"/>
    </source>
</evidence>
<keyword evidence="1" id="KW-0732">Signal</keyword>
<evidence type="ECO:0000313" key="2">
    <source>
        <dbReference type="EMBL" id="CUH92742.1"/>
    </source>
</evidence>
<sequence length="165" mass="18621">MKRTFLLILAMVTVFSFTACKKTNEKSVNLEGSLEEIMDKIYETADLDNDFREYVNNDGLERKEVNTENAEYYLGKSDIEFEEAIADEPMIQPGAFSLVLVRAKEGADIEKIKTDIKDNVNPMKWVCVGVSEENVIVDSIGDIIFLVMSDNQAQALHNAFLALEK</sequence>
<feature type="signal peptide" evidence="1">
    <location>
        <begin position="1"/>
        <end position="21"/>
    </location>
</feature>
<reference evidence="3" key="1">
    <citation type="submission" date="2015-09" db="EMBL/GenBank/DDBJ databases">
        <authorList>
            <person name="Wibberg D."/>
        </authorList>
    </citation>
    <scope>NUCLEOTIDE SEQUENCE [LARGE SCALE GENOMIC DNA]</scope>
    <source>
        <strain evidence="3">SD1D</strain>
    </source>
</reference>
<accession>A0A0K8J5K8</accession>
<dbReference type="Proteomes" id="UP000196053">
    <property type="component" value="Chromosome I"/>
</dbReference>
<organism evidence="2 3">
    <name type="scientific">Herbinix luporum</name>
    <dbReference type="NCBI Taxonomy" id="1679721"/>
    <lineage>
        <taxon>Bacteria</taxon>
        <taxon>Bacillati</taxon>
        <taxon>Bacillota</taxon>
        <taxon>Clostridia</taxon>
        <taxon>Lachnospirales</taxon>
        <taxon>Lachnospiraceae</taxon>
        <taxon>Herbinix</taxon>
    </lineage>
</organism>
<protein>
    <recommendedName>
        <fullName evidence="4">Secreted protein</fullName>
    </recommendedName>
</protein>
<dbReference type="KEGG" id="hsd:SD1D_1196"/>
<dbReference type="AlphaFoldDB" id="A0A0K8J5K8"/>
<evidence type="ECO:0000256" key="1">
    <source>
        <dbReference type="SAM" id="SignalP"/>
    </source>
</evidence>
<name>A0A0K8J5K8_9FIRM</name>